<reference evidence="1" key="1">
    <citation type="submission" date="2025-08" db="UniProtKB">
        <authorList>
            <consortium name="Ensembl"/>
        </authorList>
    </citation>
    <scope>IDENTIFICATION</scope>
</reference>
<dbReference type="PANTHER" id="PTHR14387">
    <property type="entry name" value="THADA/DEATH RECEPTOR INTERACTING PROTEIN"/>
    <property type="match status" value="1"/>
</dbReference>
<dbReference type="Proteomes" id="UP001108240">
    <property type="component" value="Unplaced"/>
</dbReference>
<keyword evidence="2" id="KW-1185">Reference proteome</keyword>
<sequence length="374" mass="40299">MVVKKKTPKVEAVALDDVKLKSLTDSLSVDGDSSSTELAGVLKDSLSSSDPVEQIQLISKAGFLLEQLREDECTMGPLLQACLSTLAFLFTTLPAKNPLKRTVASALGSGPDWLQEQTVGCLSESMSSCLSSTSTDHCSHSTDNITSCLDGFKIGEKCVHRLLTEVLQFFQRTLNYYVEQNRGLSGRHVAQAQLMQSCLAAVKASMLVVQRSQEPITTAVLSASEDQSDLHQALSGLLRCYTCILTDEEFVQTVQSTAGMAVVLLIRSIIGSGDDVPVIVAGLLQCSVDAGSLAPQWLRQSCAGLYESSRPAAVALYLSHGALAMLSWRGKTLGPQAEKLLLLIPEVLLSLDTRTCKTTIFNSYENKGFVCKIK</sequence>
<dbReference type="Ensembl" id="ENSCCRT00000094841.2">
    <property type="protein sequence ID" value="ENSCCRP00000087317.2"/>
    <property type="gene ID" value="ENSCCRG00000047904.2"/>
</dbReference>
<dbReference type="GO" id="GO:0030488">
    <property type="term" value="P:tRNA methylation"/>
    <property type="evidence" value="ECO:0007669"/>
    <property type="project" value="TreeGrafter"/>
</dbReference>
<name>A0A8C1F9Y3_CYPCA</name>
<dbReference type="GeneTree" id="ENSGT00390000015500"/>
<dbReference type="AlphaFoldDB" id="A0A8C1F9Y3"/>
<accession>A0A8C1F9Y3</accession>
<dbReference type="InterPro" id="IPR051954">
    <property type="entry name" value="tRNA_methyltransferase_THADA"/>
</dbReference>
<protein>
    <submittedName>
        <fullName evidence="1">THADA armadillo repeat containing</fullName>
    </submittedName>
</protein>
<dbReference type="GO" id="GO:0005829">
    <property type="term" value="C:cytosol"/>
    <property type="evidence" value="ECO:0007669"/>
    <property type="project" value="TreeGrafter"/>
</dbReference>
<dbReference type="PANTHER" id="PTHR14387:SF7">
    <property type="entry name" value="THYROID ADENOMA-ASSOCIATED PROTEIN"/>
    <property type="match status" value="1"/>
</dbReference>
<proteinExistence type="predicted"/>
<organism evidence="1 2">
    <name type="scientific">Cyprinus carpio carpio</name>
    <dbReference type="NCBI Taxonomy" id="630221"/>
    <lineage>
        <taxon>Eukaryota</taxon>
        <taxon>Metazoa</taxon>
        <taxon>Chordata</taxon>
        <taxon>Craniata</taxon>
        <taxon>Vertebrata</taxon>
        <taxon>Euteleostomi</taxon>
        <taxon>Actinopterygii</taxon>
        <taxon>Neopterygii</taxon>
        <taxon>Teleostei</taxon>
        <taxon>Ostariophysi</taxon>
        <taxon>Cypriniformes</taxon>
        <taxon>Cyprinidae</taxon>
        <taxon>Cyprininae</taxon>
        <taxon>Cyprinus</taxon>
    </lineage>
</organism>
<reference evidence="1" key="2">
    <citation type="submission" date="2025-09" db="UniProtKB">
        <authorList>
            <consortium name="Ensembl"/>
        </authorList>
    </citation>
    <scope>IDENTIFICATION</scope>
</reference>
<evidence type="ECO:0000313" key="1">
    <source>
        <dbReference type="Ensembl" id="ENSCCRP00000087317.2"/>
    </source>
</evidence>
<evidence type="ECO:0000313" key="2">
    <source>
        <dbReference type="Proteomes" id="UP001108240"/>
    </source>
</evidence>